<evidence type="ECO:0000256" key="1">
    <source>
        <dbReference type="ARBA" id="ARBA00004141"/>
    </source>
</evidence>
<proteinExistence type="inferred from homology"/>
<feature type="transmembrane region" description="Helical" evidence="7">
    <location>
        <begin position="115"/>
        <end position="135"/>
    </location>
</feature>
<feature type="region of interest" description="Disordered" evidence="6">
    <location>
        <begin position="1"/>
        <end position="36"/>
    </location>
</feature>
<dbReference type="GO" id="GO:0016020">
    <property type="term" value="C:membrane"/>
    <property type="evidence" value="ECO:0007669"/>
    <property type="project" value="UniProtKB-SubCell"/>
</dbReference>
<comment type="caution">
    <text evidence="8">The sequence shown here is derived from an EMBL/GenBank/DDBJ whole genome shotgun (WGS) entry which is preliminary data.</text>
</comment>
<dbReference type="PANTHER" id="PTHR10057:SF0">
    <property type="entry name" value="TRANSLOCATOR PROTEIN"/>
    <property type="match status" value="1"/>
</dbReference>
<reference evidence="8 9" key="1">
    <citation type="submission" date="2024-01" db="EMBL/GenBank/DDBJ databases">
        <title>The complete chloroplast genome sequence of Lithospermum erythrorhizon: insights into the phylogenetic relationship among Boraginaceae species and the maternal lineages of purple gromwells.</title>
        <authorList>
            <person name="Okada T."/>
            <person name="Watanabe K."/>
        </authorList>
    </citation>
    <scope>NUCLEOTIDE SEQUENCE [LARGE SCALE GENOMIC DNA]</scope>
</reference>
<comment type="similarity">
    <text evidence="2">Belongs to the TspO/BZRP family.</text>
</comment>
<feature type="compositionally biased region" description="Basic and acidic residues" evidence="6">
    <location>
        <begin position="9"/>
        <end position="21"/>
    </location>
</feature>
<evidence type="ECO:0000256" key="4">
    <source>
        <dbReference type="ARBA" id="ARBA00022989"/>
    </source>
</evidence>
<dbReference type="GO" id="GO:0033013">
    <property type="term" value="P:tetrapyrrole metabolic process"/>
    <property type="evidence" value="ECO:0007669"/>
    <property type="project" value="UniProtKB-ARBA"/>
</dbReference>
<evidence type="ECO:0000256" key="7">
    <source>
        <dbReference type="SAM" id="Phobius"/>
    </source>
</evidence>
<feature type="transmembrane region" description="Helical" evidence="7">
    <location>
        <begin position="141"/>
        <end position="162"/>
    </location>
</feature>
<dbReference type="InterPro" id="IPR038330">
    <property type="entry name" value="TspO/MBR-related_sf"/>
</dbReference>
<comment type="subcellular location">
    <subcellularLocation>
        <location evidence="1">Membrane</location>
        <topology evidence="1">Multi-pass membrane protein</topology>
    </subcellularLocation>
</comment>
<keyword evidence="5 7" id="KW-0472">Membrane</keyword>
<gene>
    <name evidence="8" type="ORF">LIER_35887</name>
</gene>
<dbReference type="InterPro" id="IPR004307">
    <property type="entry name" value="TspO_MBR"/>
</dbReference>
<accession>A0AAV3P1U2</accession>
<dbReference type="AlphaFoldDB" id="A0AAV3P1U2"/>
<evidence type="ECO:0000313" key="8">
    <source>
        <dbReference type="EMBL" id="GAA0144200.1"/>
    </source>
</evidence>
<dbReference type="EMBL" id="BAABME010016045">
    <property type="protein sequence ID" value="GAA0144200.1"/>
    <property type="molecule type" value="Genomic_DNA"/>
</dbReference>
<evidence type="ECO:0000256" key="5">
    <source>
        <dbReference type="ARBA" id="ARBA00023136"/>
    </source>
</evidence>
<evidence type="ECO:0000256" key="3">
    <source>
        <dbReference type="ARBA" id="ARBA00022692"/>
    </source>
</evidence>
<evidence type="ECO:0008006" key="10">
    <source>
        <dbReference type="Google" id="ProtNLM"/>
    </source>
</evidence>
<evidence type="ECO:0000256" key="2">
    <source>
        <dbReference type="ARBA" id="ARBA00007524"/>
    </source>
</evidence>
<dbReference type="Pfam" id="PF03073">
    <property type="entry name" value="TspO_MBR"/>
    <property type="match status" value="1"/>
</dbReference>
<keyword evidence="4 7" id="KW-1133">Transmembrane helix</keyword>
<dbReference type="CDD" id="cd15904">
    <property type="entry name" value="TSPO_MBR"/>
    <property type="match status" value="1"/>
</dbReference>
<sequence length="190" mass="20596">MASAQLRQRTKEEEEKERKINNDMNSSTTKMPKKKSAIAKRGLRSLAIAISLPLTLTLLNITFFSSTKSFNISKPSYLIPIWALHLASLCSAMLMGFSAWLVWAEGGFHRKPEALMVYLGQVGLSLAWGPVVFGLGASRVGLVVCVGLVGALVGCSRMFRVVNPVAGQLVKPCLVSAALVVVTNLRLVYC</sequence>
<keyword evidence="9" id="KW-1185">Reference proteome</keyword>
<dbReference type="Proteomes" id="UP001454036">
    <property type="component" value="Unassembled WGS sequence"/>
</dbReference>
<name>A0AAV3P1U2_LITER</name>
<dbReference type="Gene3D" id="1.20.1260.100">
    <property type="entry name" value="TspO/MBR protein"/>
    <property type="match status" value="1"/>
</dbReference>
<organism evidence="8 9">
    <name type="scientific">Lithospermum erythrorhizon</name>
    <name type="common">Purple gromwell</name>
    <name type="synonym">Lithospermum officinale var. erythrorhizon</name>
    <dbReference type="NCBI Taxonomy" id="34254"/>
    <lineage>
        <taxon>Eukaryota</taxon>
        <taxon>Viridiplantae</taxon>
        <taxon>Streptophyta</taxon>
        <taxon>Embryophyta</taxon>
        <taxon>Tracheophyta</taxon>
        <taxon>Spermatophyta</taxon>
        <taxon>Magnoliopsida</taxon>
        <taxon>eudicotyledons</taxon>
        <taxon>Gunneridae</taxon>
        <taxon>Pentapetalae</taxon>
        <taxon>asterids</taxon>
        <taxon>lamiids</taxon>
        <taxon>Boraginales</taxon>
        <taxon>Boraginaceae</taxon>
        <taxon>Boraginoideae</taxon>
        <taxon>Lithospermeae</taxon>
        <taxon>Lithospermum</taxon>
    </lineage>
</organism>
<protein>
    <recommendedName>
        <fullName evidence="10">Translocator protein homolog</fullName>
    </recommendedName>
</protein>
<evidence type="ECO:0000256" key="6">
    <source>
        <dbReference type="SAM" id="MobiDB-lite"/>
    </source>
</evidence>
<evidence type="ECO:0000313" key="9">
    <source>
        <dbReference type="Proteomes" id="UP001454036"/>
    </source>
</evidence>
<keyword evidence="3 7" id="KW-0812">Transmembrane</keyword>
<dbReference type="FunFam" id="1.20.1260.100:FF:000001">
    <property type="entry name" value="translocator protein 2"/>
    <property type="match status" value="1"/>
</dbReference>
<dbReference type="PANTHER" id="PTHR10057">
    <property type="entry name" value="PERIPHERAL-TYPE BENZODIAZEPINE RECEPTOR"/>
    <property type="match status" value="1"/>
</dbReference>
<feature type="transmembrane region" description="Helical" evidence="7">
    <location>
        <begin position="77"/>
        <end position="103"/>
    </location>
</feature>
<feature type="transmembrane region" description="Helical" evidence="7">
    <location>
        <begin position="43"/>
        <end position="65"/>
    </location>
</feature>